<gene>
    <name evidence="1" type="ORF">B0I08_102346</name>
</gene>
<keyword evidence="2" id="KW-1185">Reference proteome</keyword>
<dbReference type="AlphaFoldDB" id="A0A2T0VHI1"/>
<dbReference type="RefSeq" id="WP_106210622.1">
    <property type="nucleotide sequence ID" value="NZ_PVTL01000002.1"/>
</dbReference>
<protein>
    <recommendedName>
        <fullName evidence="3">RadC-like JAB domain-containing protein</fullName>
    </recommendedName>
</protein>
<evidence type="ECO:0008006" key="3">
    <source>
        <dbReference type="Google" id="ProtNLM"/>
    </source>
</evidence>
<sequence length="139" mass="15747">MTTTPSYDSLVPLRTDFLIEQRVRDLIGRANLRQLWLLFLDEQQVQLPLLLPIDGLPSRPTEDGTARVVDNVVRLMEELGAAGLVVVWERYGPAHLSEGDTEWVRCFASACGAVRLPLRAMLLSHRHGVRWIAADDYLR</sequence>
<name>A0A2T0VHI1_9MICO</name>
<evidence type="ECO:0000313" key="1">
    <source>
        <dbReference type="EMBL" id="PRY69669.1"/>
    </source>
</evidence>
<dbReference type="EMBL" id="PVTL01000002">
    <property type="protein sequence ID" value="PRY69669.1"/>
    <property type="molecule type" value="Genomic_DNA"/>
</dbReference>
<evidence type="ECO:0000313" key="2">
    <source>
        <dbReference type="Proteomes" id="UP000237983"/>
    </source>
</evidence>
<accession>A0A2T0VHI1</accession>
<dbReference type="Proteomes" id="UP000237983">
    <property type="component" value="Unassembled WGS sequence"/>
</dbReference>
<organism evidence="1 2">
    <name type="scientific">Glaciihabitans tibetensis</name>
    <dbReference type="NCBI Taxonomy" id="1266600"/>
    <lineage>
        <taxon>Bacteria</taxon>
        <taxon>Bacillati</taxon>
        <taxon>Actinomycetota</taxon>
        <taxon>Actinomycetes</taxon>
        <taxon>Micrococcales</taxon>
        <taxon>Microbacteriaceae</taxon>
        <taxon>Glaciihabitans</taxon>
    </lineage>
</organism>
<comment type="caution">
    <text evidence="1">The sequence shown here is derived from an EMBL/GenBank/DDBJ whole genome shotgun (WGS) entry which is preliminary data.</text>
</comment>
<dbReference type="OrthoDB" id="5123240at2"/>
<proteinExistence type="predicted"/>
<reference evidence="1 2" key="1">
    <citation type="submission" date="2018-03" db="EMBL/GenBank/DDBJ databases">
        <title>Genomic Encyclopedia of Type Strains, Phase III (KMG-III): the genomes of soil and plant-associated and newly described type strains.</title>
        <authorList>
            <person name="Whitman W."/>
        </authorList>
    </citation>
    <scope>NUCLEOTIDE SEQUENCE [LARGE SCALE GENOMIC DNA]</scope>
    <source>
        <strain evidence="1 2">CGMCC 1.12484</strain>
    </source>
</reference>